<dbReference type="PANTHER" id="PTHR43289:SF14">
    <property type="entry name" value="LYMPHOKINE-ACTIVATED KILLER T-CELL-ORIGINATED PROTEIN KINASE"/>
    <property type="match status" value="1"/>
</dbReference>
<keyword evidence="2" id="KW-0547">Nucleotide-binding</keyword>
<keyword evidence="1" id="KW-0808">Transferase</keyword>
<evidence type="ECO:0000259" key="7">
    <source>
        <dbReference type="PROSITE" id="PS50011"/>
    </source>
</evidence>
<keyword evidence="3" id="KW-0418">Kinase</keyword>
<keyword evidence="6" id="KW-1133">Transmembrane helix</keyword>
<name>A0AA88PIL5_9TELE</name>
<dbReference type="InterPro" id="IPR041989">
    <property type="entry name" value="PKc_TOPK"/>
</dbReference>
<evidence type="ECO:0000313" key="8">
    <source>
        <dbReference type="EMBL" id="KAK2883967.1"/>
    </source>
</evidence>
<dbReference type="PANTHER" id="PTHR43289">
    <property type="entry name" value="MITOGEN-ACTIVATED PROTEIN KINASE KINASE KINASE 20-RELATED"/>
    <property type="match status" value="1"/>
</dbReference>
<keyword evidence="6" id="KW-0472">Membrane</keyword>
<evidence type="ECO:0000256" key="6">
    <source>
        <dbReference type="SAM" id="Phobius"/>
    </source>
</evidence>
<dbReference type="Pfam" id="PF00069">
    <property type="entry name" value="Pkinase"/>
    <property type="match status" value="1"/>
</dbReference>
<evidence type="ECO:0000256" key="4">
    <source>
        <dbReference type="ARBA" id="ARBA00022840"/>
    </source>
</evidence>
<dbReference type="GO" id="GO:0005524">
    <property type="term" value="F:ATP binding"/>
    <property type="evidence" value="ECO:0007669"/>
    <property type="project" value="UniProtKB-KW"/>
</dbReference>
<comment type="caution">
    <text evidence="8">The sequence shown here is derived from an EMBL/GenBank/DDBJ whole genome shotgun (WGS) entry which is preliminary data.</text>
</comment>
<evidence type="ECO:0000313" key="9">
    <source>
        <dbReference type="Proteomes" id="UP001187343"/>
    </source>
</evidence>
<dbReference type="PROSITE" id="PS00108">
    <property type="entry name" value="PROTEIN_KINASE_ST"/>
    <property type="match status" value="1"/>
</dbReference>
<evidence type="ECO:0000256" key="3">
    <source>
        <dbReference type="ARBA" id="ARBA00022777"/>
    </source>
</evidence>
<dbReference type="PROSITE" id="PS50011">
    <property type="entry name" value="PROTEIN_KINASE_DOM"/>
    <property type="match status" value="1"/>
</dbReference>
<keyword evidence="9" id="KW-1185">Reference proteome</keyword>
<dbReference type="SMART" id="SM00220">
    <property type="entry name" value="S_TKc"/>
    <property type="match status" value="1"/>
</dbReference>
<proteinExistence type="predicted"/>
<dbReference type="SUPFAM" id="SSF56112">
    <property type="entry name" value="Protein kinase-like (PK-like)"/>
    <property type="match status" value="1"/>
</dbReference>
<keyword evidence="6" id="KW-0812">Transmembrane</keyword>
<feature type="transmembrane region" description="Helical" evidence="6">
    <location>
        <begin position="172"/>
        <end position="193"/>
    </location>
</feature>
<feature type="transmembrane region" description="Helical" evidence="6">
    <location>
        <begin position="49"/>
        <end position="68"/>
    </location>
</feature>
<feature type="region of interest" description="Disordered" evidence="5">
    <location>
        <begin position="231"/>
        <end position="262"/>
    </location>
</feature>
<dbReference type="InterPro" id="IPR008271">
    <property type="entry name" value="Ser/Thr_kinase_AS"/>
</dbReference>
<protein>
    <recommendedName>
        <fullName evidence="7">Protein kinase domain-containing protein</fullName>
    </recommendedName>
</protein>
<dbReference type="Proteomes" id="UP001187343">
    <property type="component" value="Unassembled WGS sequence"/>
</dbReference>
<dbReference type="GO" id="GO:0004674">
    <property type="term" value="F:protein serine/threonine kinase activity"/>
    <property type="evidence" value="ECO:0007669"/>
    <property type="project" value="InterPro"/>
</dbReference>
<keyword evidence="4" id="KW-0067">ATP-binding</keyword>
<organism evidence="8 9">
    <name type="scientific">Cirrhinus molitorella</name>
    <name type="common">mud carp</name>
    <dbReference type="NCBI Taxonomy" id="172907"/>
    <lineage>
        <taxon>Eukaryota</taxon>
        <taxon>Metazoa</taxon>
        <taxon>Chordata</taxon>
        <taxon>Craniata</taxon>
        <taxon>Vertebrata</taxon>
        <taxon>Euteleostomi</taxon>
        <taxon>Actinopterygii</taxon>
        <taxon>Neopterygii</taxon>
        <taxon>Teleostei</taxon>
        <taxon>Ostariophysi</taxon>
        <taxon>Cypriniformes</taxon>
        <taxon>Cyprinidae</taxon>
        <taxon>Labeoninae</taxon>
        <taxon>Labeonini</taxon>
        <taxon>Cirrhinus</taxon>
    </lineage>
</organism>
<feature type="transmembrane region" description="Helical" evidence="6">
    <location>
        <begin position="106"/>
        <end position="131"/>
    </location>
</feature>
<feature type="transmembrane region" description="Helical" evidence="6">
    <location>
        <begin position="74"/>
        <end position="94"/>
    </location>
</feature>
<dbReference type="InterPro" id="IPR000719">
    <property type="entry name" value="Prot_kinase_dom"/>
</dbReference>
<feature type="transmembrane region" description="Helical" evidence="6">
    <location>
        <begin position="143"/>
        <end position="160"/>
    </location>
</feature>
<dbReference type="CDD" id="cd14001">
    <property type="entry name" value="PKc_TOPK"/>
    <property type="match status" value="1"/>
</dbReference>
<dbReference type="EMBL" id="JAUYZG010000017">
    <property type="protein sequence ID" value="KAK2883967.1"/>
    <property type="molecule type" value="Genomic_DNA"/>
</dbReference>
<accession>A0AA88PIL5</accession>
<dbReference type="AlphaFoldDB" id="A0AA88PIL5"/>
<feature type="transmembrane region" description="Helical" evidence="6">
    <location>
        <begin position="20"/>
        <end position="42"/>
    </location>
</feature>
<feature type="domain" description="Protein kinase" evidence="7">
    <location>
        <begin position="397"/>
        <end position="689"/>
    </location>
</feature>
<dbReference type="InterPro" id="IPR011009">
    <property type="entry name" value="Kinase-like_dom_sf"/>
</dbReference>
<reference evidence="8" key="1">
    <citation type="submission" date="2023-08" db="EMBL/GenBank/DDBJ databases">
        <title>Chromosome-level Genome Assembly of mud carp (Cirrhinus molitorella).</title>
        <authorList>
            <person name="Liu H."/>
        </authorList>
    </citation>
    <scope>NUCLEOTIDE SEQUENCE</scope>
    <source>
        <strain evidence="8">Prfri</strain>
        <tissue evidence="8">Muscle</tissue>
    </source>
</reference>
<dbReference type="Gene3D" id="1.10.510.10">
    <property type="entry name" value="Transferase(Phosphotransferase) domain 1"/>
    <property type="match status" value="1"/>
</dbReference>
<sequence>MLPQGTGEPQLCFNQRGLSLPMYVVFKRCLPLVTLGIGVCVLKNGIPSVGVITAVLITTGGAALAGAGDLTGDPFGYVTGILAVIVHASYLVLIQKTSADSDYGPLTAQYTIAVVASPVLFICSIVSMDAIDMWTYEGWKNPYITGIFCTCILIGCAMNFTTLHCTYINSAVTTSFVGVVKSIATITVGMLAFSDVMPTKLFVAGVVVNTVGSITYCVVKYHETKKKVTYQDMDENGKDEELPGEPYVEPPKPDGDTETLPNDLESVPNGSLTAQVDQGPVRENKVAESIELERPGIPSDDPTRQSLSDSYVGVWRSIRTLKFFKKDTLLDNMEVQTLPTFDVKLTGDFQIRPRISAALKEMEANKESPSAFKTPCKPAKVKSPASACGTPITIPASPFMKKLGCGTGVNVYLMNRMGKQTHSPWAIKKINSKCAKSQMTVYQKRLCEEAKILKDLHHPNIVGFRAFTTSKDGSKCLAMEYGGEQSLNDLIEKRREEGLQAFPVATIEKVALHVARGLQYLHNEKKLLHGDMKSCNVVIKGDFESIKICDVGVSLTLDENMQVSNPKAHYIGTEPWKPKEALEDGVITDKADIFAYGLTLWEMMTLSVPHLEMLDTEGDDDDDNSFDEDEFDEDAYYERLGTRPALDAATLGGSYQKMVELFCLCTEEDPHKRPSAAHIVQVLESNTQLCDKSSEVIVID</sequence>
<evidence type="ECO:0000256" key="1">
    <source>
        <dbReference type="ARBA" id="ARBA00022679"/>
    </source>
</evidence>
<evidence type="ECO:0000256" key="2">
    <source>
        <dbReference type="ARBA" id="ARBA00022741"/>
    </source>
</evidence>
<gene>
    <name evidence="8" type="ORF">Q8A67_017604</name>
</gene>
<evidence type="ECO:0000256" key="5">
    <source>
        <dbReference type="SAM" id="MobiDB-lite"/>
    </source>
</evidence>